<comment type="caution">
    <text evidence="2">The sequence shown here is derived from an EMBL/GenBank/DDBJ whole genome shotgun (WGS) entry which is preliminary data.</text>
</comment>
<dbReference type="EMBL" id="BMAW01049364">
    <property type="protein sequence ID" value="GFS70351.1"/>
    <property type="molecule type" value="Genomic_DNA"/>
</dbReference>
<keyword evidence="3" id="KW-1185">Reference proteome</keyword>
<sequence length="143" mass="15102">MPEESPVGSTTLLTTPDSEPKSGPTNQEPPTRTQPLCKSSPMPLTLQEVVVPAVVEADPVTGLPIGYRGLGLSGHYGGIVHDGTYRGLGYDLRYRNYDLDNLRYRGVLGYTGLLGGYGGVVNYGTPLLGGAVAGYDSRFANLA</sequence>
<accession>A0A8X6MP03</accession>
<protein>
    <submittedName>
        <fullName evidence="2">Uncharacterized protein</fullName>
    </submittedName>
</protein>
<reference evidence="2" key="1">
    <citation type="submission" date="2020-08" db="EMBL/GenBank/DDBJ databases">
        <title>Multicomponent nature underlies the extraordinary mechanical properties of spider dragline silk.</title>
        <authorList>
            <person name="Kono N."/>
            <person name="Nakamura H."/>
            <person name="Mori M."/>
            <person name="Yoshida Y."/>
            <person name="Ohtoshi R."/>
            <person name="Malay A.D."/>
            <person name="Moran D.A.P."/>
            <person name="Tomita M."/>
            <person name="Numata K."/>
            <person name="Arakawa K."/>
        </authorList>
    </citation>
    <scope>NUCLEOTIDE SEQUENCE</scope>
</reference>
<dbReference type="AlphaFoldDB" id="A0A8X6MP03"/>
<gene>
    <name evidence="2" type="ORF">NPIL_244931</name>
</gene>
<organism evidence="2 3">
    <name type="scientific">Nephila pilipes</name>
    <name type="common">Giant wood spider</name>
    <name type="synonym">Nephila maculata</name>
    <dbReference type="NCBI Taxonomy" id="299642"/>
    <lineage>
        <taxon>Eukaryota</taxon>
        <taxon>Metazoa</taxon>
        <taxon>Ecdysozoa</taxon>
        <taxon>Arthropoda</taxon>
        <taxon>Chelicerata</taxon>
        <taxon>Arachnida</taxon>
        <taxon>Araneae</taxon>
        <taxon>Araneomorphae</taxon>
        <taxon>Entelegynae</taxon>
        <taxon>Araneoidea</taxon>
        <taxon>Nephilidae</taxon>
        <taxon>Nephila</taxon>
    </lineage>
</organism>
<evidence type="ECO:0000313" key="3">
    <source>
        <dbReference type="Proteomes" id="UP000887013"/>
    </source>
</evidence>
<dbReference type="Proteomes" id="UP000887013">
    <property type="component" value="Unassembled WGS sequence"/>
</dbReference>
<feature type="region of interest" description="Disordered" evidence="1">
    <location>
        <begin position="1"/>
        <end position="39"/>
    </location>
</feature>
<feature type="compositionally biased region" description="Polar residues" evidence="1">
    <location>
        <begin position="7"/>
        <end position="37"/>
    </location>
</feature>
<proteinExistence type="predicted"/>
<evidence type="ECO:0000313" key="2">
    <source>
        <dbReference type="EMBL" id="GFS70351.1"/>
    </source>
</evidence>
<evidence type="ECO:0000256" key="1">
    <source>
        <dbReference type="SAM" id="MobiDB-lite"/>
    </source>
</evidence>
<name>A0A8X6MP03_NEPPI</name>